<reference evidence="2 3" key="1">
    <citation type="submission" date="2019-11" db="EMBL/GenBank/DDBJ databases">
        <authorList>
            <person name="Dong K."/>
        </authorList>
    </citation>
    <scope>NUCLEOTIDE SEQUENCE [LARGE SCALE GENOMIC DNA]</scope>
    <source>
        <strain evidence="2 3">NBRC 112902</strain>
    </source>
</reference>
<accession>A0A844HEC3</accession>
<comment type="caution">
    <text evidence="2">The sequence shown here is derived from an EMBL/GenBank/DDBJ whole genome shotgun (WGS) entry which is preliminary data.</text>
</comment>
<evidence type="ECO:0000313" key="3">
    <source>
        <dbReference type="Proteomes" id="UP000449846"/>
    </source>
</evidence>
<dbReference type="Pfam" id="PF20083">
    <property type="entry name" value="DUF6477"/>
    <property type="match status" value="1"/>
</dbReference>
<sequence>MTMMPNVIQFQPRPQQTALRRPRLLVRAARIGAASFNRKRELPRLLKCDELPSPEAALARLRAEEAQLNAARLDAQADYDLQRHVLVMIAILAEMALLVPAAVTYPGTAIPARP</sequence>
<keyword evidence="1" id="KW-0812">Transmembrane</keyword>
<dbReference type="Proteomes" id="UP000449846">
    <property type="component" value="Unassembled WGS sequence"/>
</dbReference>
<keyword evidence="3" id="KW-1185">Reference proteome</keyword>
<dbReference type="InterPro" id="IPR045516">
    <property type="entry name" value="DUF6477"/>
</dbReference>
<dbReference type="OrthoDB" id="7778847at2"/>
<organism evidence="2 3">
    <name type="scientific">Paracoccus litorisediminis</name>
    <dbReference type="NCBI Taxonomy" id="2006130"/>
    <lineage>
        <taxon>Bacteria</taxon>
        <taxon>Pseudomonadati</taxon>
        <taxon>Pseudomonadota</taxon>
        <taxon>Alphaproteobacteria</taxon>
        <taxon>Rhodobacterales</taxon>
        <taxon>Paracoccaceae</taxon>
        <taxon>Paracoccus</taxon>
    </lineage>
</organism>
<keyword evidence="1" id="KW-0472">Membrane</keyword>
<evidence type="ECO:0000313" key="2">
    <source>
        <dbReference type="EMBL" id="MTH57600.1"/>
    </source>
</evidence>
<dbReference type="AlphaFoldDB" id="A0A844HEC3"/>
<protein>
    <submittedName>
        <fullName evidence="2">Uncharacterized protein</fullName>
    </submittedName>
</protein>
<gene>
    <name evidence="2" type="ORF">GL300_00070</name>
</gene>
<keyword evidence="1" id="KW-1133">Transmembrane helix</keyword>
<feature type="transmembrane region" description="Helical" evidence="1">
    <location>
        <begin position="85"/>
        <end position="105"/>
    </location>
</feature>
<evidence type="ECO:0000256" key="1">
    <source>
        <dbReference type="SAM" id="Phobius"/>
    </source>
</evidence>
<proteinExistence type="predicted"/>
<name>A0A844HEC3_9RHOB</name>
<dbReference type="RefSeq" id="WP_155037551.1">
    <property type="nucleotide sequence ID" value="NZ_JBHGCD010000037.1"/>
</dbReference>
<dbReference type="EMBL" id="WMIG01000001">
    <property type="protein sequence ID" value="MTH57600.1"/>
    <property type="molecule type" value="Genomic_DNA"/>
</dbReference>